<dbReference type="PANTHER" id="PTHR33169:SF14">
    <property type="entry name" value="TRANSCRIPTIONAL REGULATOR RV3488"/>
    <property type="match status" value="1"/>
</dbReference>
<evidence type="ECO:0000256" key="1">
    <source>
        <dbReference type="SAM" id="MobiDB-lite"/>
    </source>
</evidence>
<dbReference type="InterPro" id="IPR005149">
    <property type="entry name" value="Tscrpt_reg_PadR_N"/>
</dbReference>
<evidence type="ECO:0000313" key="3">
    <source>
        <dbReference type="EMBL" id="POH66483.1"/>
    </source>
</evidence>
<evidence type="ECO:0000313" key="4">
    <source>
        <dbReference type="Proteomes" id="UP000237104"/>
    </source>
</evidence>
<feature type="region of interest" description="Disordered" evidence="1">
    <location>
        <begin position="105"/>
        <end position="127"/>
    </location>
</feature>
<dbReference type="InterPro" id="IPR036390">
    <property type="entry name" value="WH_DNA-bd_sf"/>
</dbReference>
<protein>
    <submittedName>
        <fullName evidence="3">PadR family transcriptional regulator</fullName>
    </submittedName>
</protein>
<dbReference type="AlphaFoldDB" id="A0A2S3ZGL1"/>
<dbReference type="OrthoDB" id="122286at2"/>
<name>A0A2S3ZGL1_9MICO</name>
<dbReference type="InterPro" id="IPR036388">
    <property type="entry name" value="WH-like_DNA-bd_sf"/>
</dbReference>
<dbReference type="Gene3D" id="1.10.10.10">
    <property type="entry name" value="Winged helix-like DNA-binding domain superfamily/Winged helix DNA-binding domain"/>
    <property type="match status" value="1"/>
</dbReference>
<comment type="caution">
    <text evidence="3">The sequence shown here is derived from an EMBL/GenBank/DDBJ whole genome shotgun (WGS) entry which is preliminary data.</text>
</comment>
<dbReference type="PANTHER" id="PTHR33169">
    <property type="entry name" value="PADR-FAMILY TRANSCRIPTIONAL REGULATOR"/>
    <property type="match status" value="1"/>
</dbReference>
<evidence type="ECO:0000259" key="2">
    <source>
        <dbReference type="Pfam" id="PF03551"/>
    </source>
</evidence>
<dbReference type="RefSeq" id="WP_103430940.1">
    <property type="nucleotide sequence ID" value="NZ_PPXF01000037.1"/>
</dbReference>
<dbReference type="InterPro" id="IPR052509">
    <property type="entry name" value="Metal_resp_DNA-bind_regulator"/>
</dbReference>
<dbReference type="Proteomes" id="UP000237104">
    <property type="component" value="Unassembled WGS sequence"/>
</dbReference>
<feature type="compositionally biased region" description="Low complexity" evidence="1">
    <location>
        <begin position="112"/>
        <end position="127"/>
    </location>
</feature>
<feature type="domain" description="Transcription regulator PadR N-terminal" evidence="2">
    <location>
        <begin position="18"/>
        <end position="88"/>
    </location>
</feature>
<organism evidence="3 4">
    <name type="scientific">Cryobacterium zongtaii</name>
    <dbReference type="NCBI Taxonomy" id="1259217"/>
    <lineage>
        <taxon>Bacteria</taxon>
        <taxon>Bacillati</taxon>
        <taxon>Actinomycetota</taxon>
        <taxon>Actinomycetes</taxon>
        <taxon>Micrococcales</taxon>
        <taxon>Microbacteriaceae</taxon>
        <taxon>Cryobacterium</taxon>
    </lineage>
</organism>
<dbReference type="SUPFAM" id="SSF46785">
    <property type="entry name" value="Winged helix' DNA-binding domain"/>
    <property type="match status" value="1"/>
</dbReference>
<reference evidence="3 4" key="1">
    <citation type="submission" date="2018-01" db="EMBL/GenBank/DDBJ databases">
        <title>Cryobacterium sp. nov., from glaciers in China.</title>
        <authorList>
            <person name="Liu Q."/>
            <person name="Xin Y.-H."/>
        </authorList>
    </citation>
    <scope>NUCLEOTIDE SEQUENCE [LARGE SCALE GENOMIC DNA]</scope>
    <source>
        <strain evidence="3 4">TMB1-8</strain>
    </source>
</reference>
<dbReference type="Pfam" id="PF03551">
    <property type="entry name" value="PadR"/>
    <property type="match status" value="1"/>
</dbReference>
<dbReference type="EMBL" id="PPXF01000037">
    <property type="protein sequence ID" value="POH66483.1"/>
    <property type="molecule type" value="Genomic_DNA"/>
</dbReference>
<proteinExistence type="predicted"/>
<accession>A0A2S3ZGL1</accession>
<sequence length="127" mass="13947">MANDVGTQLRKGVVEYCVLGLLQREPTYGWKISEQLVSLGLIGSIGTLYPLLGRLRDQGLIIAQADESDSARPRKYYSLTPAGREQLGQFRTQWQPFSDAVSSIIAPDEWSTPHPTSSATPPKGTRS</sequence>
<gene>
    <name evidence="3" type="ORF">C3B59_08165</name>
</gene>